<dbReference type="Gene3D" id="1.20.120.1220">
    <property type="match status" value="1"/>
</dbReference>
<dbReference type="GO" id="GO:0004190">
    <property type="term" value="F:aspartic-type endopeptidase activity"/>
    <property type="evidence" value="ECO:0007669"/>
    <property type="project" value="InterPro"/>
</dbReference>
<protein>
    <submittedName>
        <fullName evidence="3">Prepilin peptidase</fullName>
    </submittedName>
</protein>
<dbReference type="Proteomes" id="UP000234667">
    <property type="component" value="Unassembled WGS sequence"/>
</dbReference>
<sequence length="220" mass="23870">MNGVYPCPPEAAMLISIVILLACCLTGGLTGLAYLGAQEKHRLLHRRTLPVATGWMLCFLVTGSLCFMAGYPAPVDVLVLSLLSVACCITDSLRCWIPHAFTLPALQAGLLWQFLVMDSPWWLPVTGMASATLPFLLLRIGHYLCGIRGEHLYPGSGDIVLMATFGVWLGPAAALIIQFAGLLLFMFWLLITRRTVGPLGPFLCLSAGASMLMHAVYPFF</sequence>
<gene>
    <name evidence="3" type="ORF">CWN49_06120</name>
</gene>
<organism evidence="3 4">
    <name type="scientific">Klebsiella michiganensis</name>
    <dbReference type="NCBI Taxonomy" id="1134687"/>
    <lineage>
        <taxon>Bacteria</taxon>
        <taxon>Pseudomonadati</taxon>
        <taxon>Pseudomonadota</taxon>
        <taxon>Gammaproteobacteria</taxon>
        <taxon>Enterobacterales</taxon>
        <taxon>Enterobacteriaceae</taxon>
        <taxon>Klebsiella/Raoultella group</taxon>
        <taxon>Klebsiella</taxon>
    </lineage>
</organism>
<dbReference type="InterPro" id="IPR000045">
    <property type="entry name" value="Prepilin_IV_endopep_pep"/>
</dbReference>
<comment type="caution">
    <text evidence="3">The sequence shown here is derived from an EMBL/GenBank/DDBJ whole genome shotgun (WGS) entry which is preliminary data.</text>
</comment>
<evidence type="ECO:0000256" key="1">
    <source>
        <dbReference type="SAM" id="Phobius"/>
    </source>
</evidence>
<dbReference type="Pfam" id="PF01478">
    <property type="entry name" value="Peptidase_A24"/>
    <property type="match status" value="1"/>
</dbReference>
<accession>A0A2J5Q4T1</accession>
<feature type="transmembrane region" description="Helical" evidence="1">
    <location>
        <begin position="199"/>
        <end position="217"/>
    </location>
</feature>
<dbReference type="AlphaFoldDB" id="A0A2J5Q4T1"/>
<feature type="domain" description="Prepilin type IV endopeptidase peptidase" evidence="2">
    <location>
        <begin position="78"/>
        <end position="189"/>
    </location>
</feature>
<name>A0A2J5Q4T1_9ENTR</name>
<reference evidence="3 4" key="1">
    <citation type="submission" date="2017-11" db="EMBL/GenBank/DDBJ databases">
        <authorList>
            <person name="Han C.G."/>
        </authorList>
    </citation>
    <scope>NUCLEOTIDE SEQUENCE [LARGE SCALE GENOMIC DNA]</scope>
    <source>
        <strain evidence="3 4">A10</strain>
    </source>
</reference>
<proteinExistence type="predicted"/>
<reference evidence="3 4" key="2">
    <citation type="submission" date="2018-01" db="EMBL/GenBank/DDBJ databases">
        <title>Genomic study of Klebsiella pneumoniae.</title>
        <authorList>
            <person name="Yang Y."/>
            <person name="Bicalho R."/>
        </authorList>
    </citation>
    <scope>NUCLEOTIDE SEQUENCE [LARGE SCALE GENOMIC DNA]</scope>
    <source>
        <strain evidence="3 4">A10</strain>
    </source>
</reference>
<feature type="transmembrane region" description="Helical" evidence="1">
    <location>
        <begin position="49"/>
        <end position="71"/>
    </location>
</feature>
<keyword evidence="1" id="KW-0472">Membrane</keyword>
<keyword evidence="1" id="KW-0812">Transmembrane</keyword>
<keyword evidence="1" id="KW-1133">Transmembrane helix</keyword>
<dbReference type="EMBL" id="PIDR01000113">
    <property type="protein sequence ID" value="PLO73257.1"/>
    <property type="molecule type" value="Genomic_DNA"/>
</dbReference>
<feature type="transmembrane region" description="Helical" evidence="1">
    <location>
        <begin position="175"/>
        <end position="192"/>
    </location>
</feature>
<dbReference type="GO" id="GO:0016020">
    <property type="term" value="C:membrane"/>
    <property type="evidence" value="ECO:0007669"/>
    <property type="project" value="InterPro"/>
</dbReference>
<evidence type="ECO:0000313" key="3">
    <source>
        <dbReference type="EMBL" id="PLO73257.1"/>
    </source>
</evidence>
<evidence type="ECO:0000313" key="4">
    <source>
        <dbReference type="Proteomes" id="UP000234667"/>
    </source>
</evidence>
<feature type="transmembrane region" description="Helical" evidence="1">
    <location>
        <begin position="12"/>
        <end position="37"/>
    </location>
</feature>
<evidence type="ECO:0000259" key="2">
    <source>
        <dbReference type="Pfam" id="PF01478"/>
    </source>
</evidence>